<proteinExistence type="predicted"/>
<comment type="caution">
    <text evidence="1">The sequence shown here is derived from an EMBL/GenBank/DDBJ whole genome shotgun (WGS) entry which is preliminary data.</text>
</comment>
<reference evidence="1 2" key="1">
    <citation type="journal article" date="2018" name="Sci. Rep.">
        <title>Genomic signatures of local adaptation to the degree of environmental predictability in rotifers.</title>
        <authorList>
            <person name="Franch-Gras L."/>
            <person name="Hahn C."/>
            <person name="Garcia-Roger E.M."/>
            <person name="Carmona M.J."/>
            <person name="Serra M."/>
            <person name="Gomez A."/>
        </authorList>
    </citation>
    <scope>NUCLEOTIDE SEQUENCE [LARGE SCALE GENOMIC DNA]</scope>
    <source>
        <strain evidence="1">HYR1</strain>
    </source>
</reference>
<dbReference type="AlphaFoldDB" id="A0A3M7PMG1"/>
<name>A0A3M7PMG1_BRAPC</name>
<organism evidence="1 2">
    <name type="scientific">Brachionus plicatilis</name>
    <name type="common">Marine rotifer</name>
    <name type="synonym">Brachionus muelleri</name>
    <dbReference type="NCBI Taxonomy" id="10195"/>
    <lineage>
        <taxon>Eukaryota</taxon>
        <taxon>Metazoa</taxon>
        <taxon>Spiralia</taxon>
        <taxon>Gnathifera</taxon>
        <taxon>Rotifera</taxon>
        <taxon>Eurotatoria</taxon>
        <taxon>Monogononta</taxon>
        <taxon>Pseudotrocha</taxon>
        <taxon>Ploima</taxon>
        <taxon>Brachionidae</taxon>
        <taxon>Brachionus</taxon>
    </lineage>
</organism>
<gene>
    <name evidence="1" type="ORF">BpHYR1_024190</name>
</gene>
<protein>
    <submittedName>
        <fullName evidence="1">Uncharacterized protein</fullName>
    </submittedName>
</protein>
<evidence type="ECO:0000313" key="1">
    <source>
        <dbReference type="EMBL" id="RNA00307.1"/>
    </source>
</evidence>
<dbReference type="Proteomes" id="UP000276133">
    <property type="component" value="Unassembled WGS sequence"/>
</dbReference>
<dbReference type="EMBL" id="REGN01009830">
    <property type="protein sequence ID" value="RNA00307.1"/>
    <property type="molecule type" value="Genomic_DNA"/>
</dbReference>
<evidence type="ECO:0000313" key="2">
    <source>
        <dbReference type="Proteomes" id="UP000276133"/>
    </source>
</evidence>
<sequence>MEYINFKLKVKKEEKIKIQVLSAIAEASAILMHNIGYCLESFLNSKDEKGEKIAKSILIIANDMRVDKRKVQEPLKYLDITRVAEFFQSFFEKCEKDEIIVNGSVTKYRKTKCRKRFFIG</sequence>
<accession>A0A3M7PMG1</accession>
<keyword evidence="2" id="KW-1185">Reference proteome</keyword>